<dbReference type="Pfam" id="PF02517">
    <property type="entry name" value="Rce1-like"/>
    <property type="match status" value="1"/>
</dbReference>
<dbReference type="RefSeq" id="WP_005935952.1">
    <property type="nucleotide sequence ID" value="NZ_ATVK01000041.1"/>
</dbReference>
<dbReference type="AlphaFoldDB" id="L7L4X7"/>
<dbReference type="InterPro" id="IPR052710">
    <property type="entry name" value="CAAX_protease"/>
</dbReference>
<dbReference type="eggNOG" id="COG1266">
    <property type="taxonomic scope" value="Bacteria"/>
</dbReference>
<evidence type="ECO:0000256" key="1">
    <source>
        <dbReference type="SAM" id="Phobius"/>
    </source>
</evidence>
<feature type="transmembrane region" description="Helical" evidence="1">
    <location>
        <begin position="198"/>
        <end position="222"/>
    </location>
</feature>
<evidence type="ECO:0000259" key="2">
    <source>
        <dbReference type="Pfam" id="PF02517"/>
    </source>
</evidence>
<sequence>MRREWSSLRRGAPRTPGGRLVRRRVGFYRALLGLIAVMFAGEITMHFTGSTWSRWIIAAIALAATGLALGAGLTPDDLGLSRSSLRRGAGWAGVIVVVVVLVIAVGLAVPPIRELFRNEAYSSLPWAVLSALVLIPLQTVVPEELLFRGILLGALARRHRAWVAVLVQALLFGLWHIVSSTGLAAGNPGIGNTVGDGTAGVLLGVLGAVVFTTVAGALFGWLRMRTGSLLPSIAMHWAANGAGAIAAALAWQLS</sequence>
<dbReference type="EMBL" id="BANT01000004">
    <property type="protein sequence ID" value="GAC56200.1"/>
    <property type="molecule type" value="Genomic_DNA"/>
</dbReference>
<evidence type="ECO:0000313" key="4">
    <source>
        <dbReference type="Proteomes" id="UP000053405"/>
    </source>
</evidence>
<keyword evidence="1" id="KW-0812">Transmembrane</keyword>
<accession>L7L4X7</accession>
<feature type="transmembrane region" description="Helical" evidence="1">
    <location>
        <begin position="55"/>
        <end position="76"/>
    </location>
</feature>
<name>L7L4X7_9ACTN</name>
<proteinExistence type="predicted"/>
<feature type="transmembrane region" description="Helical" evidence="1">
    <location>
        <begin position="88"/>
        <end position="112"/>
    </location>
</feature>
<comment type="caution">
    <text evidence="3">The sequence shown here is derived from an EMBL/GenBank/DDBJ whole genome shotgun (WGS) entry which is preliminary data.</text>
</comment>
<feature type="transmembrane region" description="Helical" evidence="1">
    <location>
        <begin position="234"/>
        <end position="253"/>
    </location>
</feature>
<feature type="domain" description="CAAX prenyl protease 2/Lysostaphin resistance protein A-like" evidence="2">
    <location>
        <begin position="126"/>
        <end position="241"/>
    </location>
</feature>
<keyword evidence="1" id="KW-1133">Transmembrane helix</keyword>
<dbReference type="Proteomes" id="UP000053405">
    <property type="component" value="Unassembled WGS sequence"/>
</dbReference>
<dbReference type="STRING" id="1121927.GOHSU_04_00690"/>
<dbReference type="GO" id="GO:0004175">
    <property type="term" value="F:endopeptidase activity"/>
    <property type="evidence" value="ECO:0007669"/>
    <property type="project" value="UniProtKB-ARBA"/>
</dbReference>
<dbReference type="PANTHER" id="PTHR36435:SF1">
    <property type="entry name" value="CAAX AMINO TERMINAL PROTEASE FAMILY PROTEIN"/>
    <property type="match status" value="1"/>
</dbReference>
<dbReference type="PANTHER" id="PTHR36435">
    <property type="entry name" value="SLR1288 PROTEIN"/>
    <property type="match status" value="1"/>
</dbReference>
<protein>
    <recommendedName>
        <fullName evidence="2">CAAX prenyl protease 2/Lysostaphin resistance protein A-like domain-containing protein</fullName>
    </recommendedName>
</protein>
<evidence type="ECO:0000313" key="3">
    <source>
        <dbReference type="EMBL" id="GAC56200.1"/>
    </source>
</evidence>
<feature type="transmembrane region" description="Helical" evidence="1">
    <location>
        <begin position="124"/>
        <end position="141"/>
    </location>
</feature>
<keyword evidence="4" id="KW-1185">Reference proteome</keyword>
<dbReference type="InterPro" id="IPR015837">
    <property type="entry name" value="UCP026622_CAAX_protease"/>
</dbReference>
<keyword evidence="1" id="KW-0472">Membrane</keyword>
<feature type="transmembrane region" description="Helical" evidence="1">
    <location>
        <begin position="161"/>
        <end position="178"/>
    </location>
</feature>
<feature type="transmembrane region" description="Helical" evidence="1">
    <location>
        <begin position="27"/>
        <end position="49"/>
    </location>
</feature>
<dbReference type="InterPro" id="IPR003675">
    <property type="entry name" value="Rce1/LyrA-like_dom"/>
</dbReference>
<dbReference type="PIRSF" id="PIRSF026622">
    <property type="entry name" value="Proteas_026622"/>
    <property type="match status" value="1"/>
</dbReference>
<dbReference type="GO" id="GO:0080120">
    <property type="term" value="P:CAAX-box protein maturation"/>
    <property type="evidence" value="ECO:0007669"/>
    <property type="project" value="UniProtKB-ARBA"/>
</dbReference>
<organism evidence="3 4">
    <name type="scientific">Gordonia hirsuta DSM 44140 = NBRC 16056</name>
    <dbReference type="NCBI Taxonomy" id="1121927"/>
    <lineage>
        <taxon>Bacteria</taxon>
        <taxon>Bacillati</taxon>
        <taxon>Actinomycetota</taxon>
        <taxon>Actinomycetes</taxon>
        <taxon>Mycobacteriales</taxon>
        <taxon>Gordoniaceae</taxon>
        <taxon>Gordonia</taxon>
    </lineage>
</organism>
<reference evidence="3 4" key="1">
    <citation type="submission" date="2012-12" db="EMBL/GenBank/DDBJ databases">
        <title>Whole genome shotgun sequence of Gordonia hirsuta NBRC 16056.</title>
        <authorList>
            <person name="Isaki-Nakamura S."/>
            <person name="Hosoyama A."/>
            <person name="Tsuchikane K."/>
            <person name="Katsumata H."/>
            <person name="Baba S."/>
            <person name="Yamazaki S."/>
            <person name="Fujita N."/>
        </authorList>
    </citation>
    <scope>NUCLEOTIDE SEQUENCE [LARGE SCALE GENOMIC DNA]</scope>
    <source>
        <strain evidence="3 4">NBRC 16056</strain>
    </source>
</reference>
<gene>
    <name evidence="3" type="ORF">GOHSU_04_00690</name>
</gene>